<dbReference type="PANTHER" id="PTHR11035">
    <property type="entry name" value="VERY-LONG-CHAIN (3R)-3-HYDROXYACYL-COA DEHYDRATASE"/>
    <property type="match status" value="1"/>
</dbReference>
<comment type="pathway">
    <text evidence="2 14">Lipid metabolism; fatty acid biosynthesis.</text>
</comment>
<comment type="similarity">
    <text evidence="3 14">Belongs to the very long-chain fatty acids dehydratase HACD family.</text>
</comment>
<evidence type="ECO:0000256" key="7">
    <source>
        <dbReference type="ARBA" id="ARBA00022832"/>
    </source>
</evidence>
<protein>
    <recommendedName>
        <fullName evidence="4 14">Very-long-chain (3R)-3-hydroxyacyl-CoA dehydratase</fullName>
        <ecNumber evidence="4 14">4.2.1.134</ecNumber>
    </recommendedName>
</protein>
<feature type="transmembrane region" description="Helical" evidence="14">
    <location>
        <begin position="288"/>
        <end position="305"/>
    </location>
</feature>
<comment type="caution">
    <text evidence="14">Lacks conserved residue(s) required for the propagation of feature annotation.</text>
</comment>
<evidence type="ECO:0000256" key="5">
    <source>
        <dbReference type="ARBA" id="ARBA00022516"/>
    </source>
</evidence>
<evidence type="ECO:0000256" key="9">
    <source>
        <dbReference type="ARBA" id="ARBA00023098"/>
    </source>
</evidence>
<dbReference type="GO" id="GO:0042761">
    <property type="term" value="P:very long-chain fatty acid biosynthetic process"/>
    <property type="evidence" value="ECO:0007669"/>
    <property type="project" value="TreeGrafter"/>
</dbReference>
<comment type="function">
    <text evidence="14">Catalyzes the third of the four reactions of the long-chain fatty acids elongation cycle. This endoplasmic reticulum-bound enzymatic process, allows the addition of two carbons to the chain of long- and very long-chain fatty acids/VLCFAs per cycle. This enzyme catalyzes the dehydration of the 3-hydroxyacyl-CoA intermediate into trans-2,3-enoyl-CoA, within each cycle of fatty acid elongation. Thereby, it participates to the production of VLCFAs of different chain lengths that are involved in multiple biological processes as precursors of membrane lipids and lipid mediators.</text>
</comment>
<dbReference type="Proteomes" id="UP001212997">
    <property type="component" value="Unassembled WGS sequence"/>
</dbReference>
<feature type="transmembrane region" description="Helical" evidence="14">
    <location>
        <begin position="75"/>
        <end position="100"/>
    </location>
</feature>
<evidence type="ECO:0000256" key="4">
    <source>
        <dbReference type="ARBA" id="ARBA00013122"/>
    </source>
</evidence>
<keyword evidence="7 14" id="KW-0276">Fatty acid metabolism</keyword>
<dbReference type="AlphaFoldDB" id="A0AAD5YIP5"/>
<dbReference type="GO" id="GO:0102158">
    <property type="term" value="F:very-long-chain (3R)-3-hydroxyacyl-CoA dehydratase activity"/>
    <property type="evidence" value="ECO:0007669"/>
    <property type="project" value="UniProtKB-EC"/>
</dbReference>
<evidence type="ECO:0000256" key="10">
    <source>
        <dbReference type="ARBA" id="ARBA00023136"/>
    </source>
</evidence>
<keyword evidence="11 14" id="KW-0275">Fatty acid biosynthesis</keyword>
<keyword evidence="8 14" id="KW-1133">Transmembrane helix</keyword>
<evidence type="ECO:0000256" key="2">
    <source>
        <dbReference type="ARBA" id="ARBA00005194"/>
    </source>
</evidence>
<sequence>MGDMMRGRGISHLACLWQLPVRVLVSSNPPHRFDLGSREVVPRLFMAHIEEVHEQRPKPQATPKKKKGPPPVVKFYLVVYNVLSALGWSYVLLGTIVTLLDSDWARSSNQPIVILASKLASLLPQATTKVIRPRAYRWLENYLPVFIVDVVRRATNVYSRIGIQTAIIQSFASLEILHALFGWVGSSPITTGVQVWTRLEAVWGIAYLFPQTQTNPIYASMVLSWSITEVIRYTFYALTLVGYQSPLLLYLRYTTFYLLYPTGASSEAFLILSSLPSSGPGSYSLHDWLRASFFVIWWPGLYVLYNHMIKQRRKVLGGGKGRTLGQKPKTL</sequence>
<proteinExistence type="inferred from homology"/>
<evidence type="ECO:0000256" key="13">
    <source>
        <dbReference type="ARBA" id="ARBA00036671"/>
    </source>
</evidence>
<keyword evidence="10 14" id="KW-0472">Membrane</keyword>
<dbReference type="InterPro" id="IPR007482">
    <property type="entry name" value="Tyr_Pase-like_PTPLA"/>
</dbReference>
<gene>
    <name evidence="15" type="ORF">NLI96_g5833</name>
</gene>
<reference evidence="15" key="1">
    <citation type="submission" date="2022-07" db="EMBL/GenBank/DDBJ databases">
        <title>Genome Sequence of Physisporinus lineatus.</title>
        <authorList>
            <person name="Buettner E."/>
        </authorList>
    </citation>
    <scope>NUCLEOTIDE SEQUENCE</scope>
    <source>
        <strain evidence="15">VT162</strain>
    </source>
</reference>
<comment type="catalytic activity">
    <reaction evidence="13 14">
        <text>a very-long-chain (3R)-3-hydroxyacyl-CoA = a very-long-chain (2E)-enoyl-CoA + H2O</text>
        <dbReference type="Rhea" id="RHEA:45812"/>
        <dbReference type="ChEBI" id="CHEBI:15377"/>
        <dbReference type="ChEBI" id="CHEBI:83728"/>
        <dbReference type="ChEBI" id="CHEBI:85440"/>
        <dbReference type="EC" id="4.2.1.134"/>
    </reaction>
</comment>
<keyword evidence="16" id="KW-1185">Reference proteome</keyword>
<dbReference type="EMBL" id="JANAWD010000200">
    <property type="protein sequence ID" value="KAJ3484143.1"/>
    <property type="molecule type" value="Genomic_DNA"/>
</dbReference>
<dbReference type="PANTHER" id="PTHR11035:SF3">
    <property type="entry name" value="VERY-LONG-CHAIN (3R)-3-HYDROXYACYL-COA DEHYDRATASE"/>
    <property type="match status" value="1"/>
</dbReference>
<feature type="transmembrane region" description="Helical" evidence="14">
    <location>
        <begin position="230"/>
        <end position="251"/>
    </location>
</feature>
<dbReference type="EC" id="4.2.1.134" evidence="4 14"/>
<evidence type="ECO:0000256" key="3">
    <source>
        <dbReference type="ARBA" id="ARBA00007811"/>
    </source>
</evidence>
<evidence type="ECO:0000313" key="15">
    <source>
        <dbReference type="EMBL" id="KAJ3484143.1"/>
    </source>
</evidence>
<organism evidence="15 16">
    <name type="scientific">Meripilus lineatus</name>
    <dbReference type="NCBI Taxonomy" id="2056292"/>
    <lineage>
        <taxon>Eukaryota</taxon>
        <taxon>Fungi</taxon>
        <taxon>Dikarya</taxon>
        <taxon>Basidiomycota</taxon>
        <taxon>Agaricomycotina</taxon>
        <taxon>Agaricomycetes</taxon>
        <taxon>Polyporales</taxon>
        <taxon>Meripilaceae</taxon>
        <taxon>Meripilus</taxon>
    </lineage>
</organism>
<keyword evidence="12 14" id="KW-0456">Lyase</keyword>
<evidence type="ECO:0000256" key="14">
    <source>
        <dbReference type="RuleBase" id="RU363109"/>
    </source>
</evidence>
<keyword evidence="9 14" id="KW-0443">Lipid metabolism</keyword>
<dbReference type="GO" id="GO:0005789">
    <property type="term" value="C:endoplasmic reticulum membrane"/>
    <property type="evidence" value="ECO:0007669"/>
    <property type="project" value="UniProtKB-SubCell"/>
</dbReference>
<name>A0AAD5YIP5_9APHY</name>
<keyword evidence="14" id="KW-0256">Endoplasmic reticulum</keyword>
<evidence type="ECO:0000256" key="12">
    <source>
        <dbReference type="ARBA" id="ARBA00023239"/>
    </source>
</evidence>
<dbReference type="GO" id="GO:0030497">
    <property type="term" value="P:fatty acid elongation"/>
    <property type="evidence" value="ECO:0007669"/>
    <property type="project" value="TreeGrafter"/>
</dbReference>
<evidence type="ECO:0000256" key="1">
    <source>
        <dbReference type="ARBA" id="ARBA00004141"/>
    </source>
</evidence>
<dbReference type="GO" id="GO:0030148">
    <property type="term" value="P:sphingolipid biosynthetic process"/>
    <property type="evidence" value="ECO:0007669"/>
    <property type="project" value="TreeGrafter"/>
</dbReference>
<feature type="transmembrane region" description="Helical" evidence="14">
    <location>
        <begin position="258"/>
        <end position="276"/>
    </location>
</feature>
<evidence type="ECO:0000256" key="8">
    <source>
        <dbReference type="ARBA" id="ARBA00022989"/>
    </source>
</evidence>
<dbReference type="Pfam" id="PF04387">
    <property type="entry name" value="PTPLA"/>
    <property type="match status" value="1"/>
</dbReference>
<comment type="caution">
    <text evidence="15">The sequence shown here is derived from an EMBL/GenBank/DDBJ whole genome shotgun (WGS) entry which is preliminary data.</text>
</comment>
<accession>A0AAD5YIP5</accession>
<keyword evidence="6 14" id="KW-0812">Transmembrane</keyword>
<comment type="subcellular location">
    <subcellularLocation>
        <location evidence="14">Endoplasmic reticulum membrane</location>
        <topology evidence="14">Multi-pass membrane protein</topology>
    </subcellularLocation>
    <subcellularLocation>
        <location evidence="1">Membrane</location>
        <topology evidence="1">Multi-pass membrane protein</topology>
    </subcellularLocation>
</comment>
<evidence type="ECO:0000256" key="11">
    <source>
        <dbReference type="ARBA" id="ARBA00023160"/>
    </source>
</evidence>
<evidence type="ECO:0000256" key="6">
    <source>
        <dbReference type="ARBA" id="ARBA00022692"/>
    </source>
</evidence>
<keyword evidence="5 14" id="KW-0444">Lipid biosynthesis</keyword>
<evidence type="ECO:0000313" key="16">
    <source>
        <dbReference type="Proteomes" id="UP001212997"/>
    </source>
</evidence>